<dbReference type="AlphaFoldDB" id="A0AAN1WGF5"/>
<name>A0AAN1WGF5_9GAMM</name>
<keyword evidence="4 5" id="KW-0413">Isomerase</keyword>
<comment type="catalytic activity">
    <reaction evidence="1 5 6">
        <text>[protein]-peptidylproline (omega=180) = [protein]-peptidylproline (omega=0)</text>
        <dbReference type="Rhea" id="RHEA:16237"/>
        <dbReference type="Rhea" id="RHEA-COMP:10747"/>
        <dbReference type="Rhea" id="RHEA-COMP:10748"/>
        <dbReference type="ChEBI" id="CHEBI:83833"/>
        <dbReference type="ChEBI" id="CHEBI:83834"/>
        <dbReference type="EC" id="5.2.1.8"/>
    </reaction>
</comment>
<dbReference type="PROSITE" id="PS50059">
    <property type="entry name" value="FKBP_PPIASE"/>
    <property type="match status" value="1"/>
</dbReference>
<evidence type="ECO:0000313" key="10">
    <source>
        <dbReference type="Proteomes" id="UP001320119"/>
    </source>
</evidence>
<dbReference type="Proteomes" id="UP001320119">
    <property type="component" value="Chromosome"/>
</dbReference>
<organism evidence="9 10">
    <name type="scientific">Marinagarivorans cellulosilyticus</name>
    <dbReference type="NCBI Taxonomy" id="2721545"/>
    <lineage>
        <taxon>Bacteria</taxon>
        <taxon>Pseudomonadati</taxon>
        <taxon>Pseudomonadota</taxon>
        <taxon>Gammaproteobacteria</taxon>
        <taxon>Cellvibrionales</taxon>
        <taxon>Cellvibrionaceae</taxon>
        <taxon>Marinagarivorans</taxon>
    </lineage>
</organism>
<evidence type="ECO:0000256" key="3">
    <source>
        <dbReference type="ARBA" id="ARBA00023110"/>
    </source>
</evidence>
<dbReference type="SUPFAM" id="SSF54534">
    <property type="entry name" value="FKBP-like"/>
    <property type="match status" value="1"/>
</dbReference>
<dbReference type="PANTHER" id="PTHR43811:SF19">
    <property type="entry name" value="39 KDA FK506-BINDING NUCLEAR PROTEIN"/>
    <property type="match status" value="1"/>
</dbReference>
<evidence type="ECO:0000256" key="4">
    <source>
        <dbReference type="ARBA" id="ARBA00023235"/>
    </source>
</evidence>
<protein>
    <recommendedName>
        <fullName evidence="6">Peptidyl-prolyl cis-trans isomerase</fullName>
        <ecNumber evidence="6">5.2.1.8</ecNumber>
    </recommendedName>
</protein>
<dbReference type="EC" id="5.2.1.8" evidence="6"/>
<dbReference type="KEGG" id="marq:MARGE09_P1347"/>
<dbReference type="RefSeq" id="WP_236986621.1">
    <property type="nucleotide sequence ID" value="NZ_AP023086.1"/>
</dbReference>
<accession>A0AAN1WGF5</accession>
<dbReference type="PANTHER" id="PTHR43811">
    <property type="entry name" value="FKBP-TYPE PEPTIDYL-PROLYL CIS-TRANS ISOMERASE FKPA"/>
    <property type="match status" value="1"/>
</dbReference>
<gene>
    <name evidence="9" type="ORF">MARGE09_P1347</name>
</gene>
<dbReference type="EMBL" id="AP023086">
    <property type="protein sequence ID" value="BCD97146.1"/>
    <property type="molecule type" value="Genomic_DNA"/>
</dbReference>
<proteinExistence type="inferred from homology"/>
<dbReference type="GO" id="GO:0003755">
    <property type="term" value="F:peptidyl-prolyl cis-trans isomerase activity"/>
    <property type="evidence" value="ECO:0007669"/>
    <property type="project" value="UniProtKB-UniRule"/>
</dbReference>
<sequence>MHKYSFSSRLAGVALSAAVLALSACATTNGQPTSAPHAGQSAQQHLQWGNQYMATLAADTTYKKAGEGVYYRKVKSGYGCHPAPNSNITVHYEARLAENSQLVDSSFQRGRAPTFPLTRMIAAWRTAIPMMLEGDTWELYVHPQQAYGSKGSRPTIPPNAAMTFTVNLLKTDSCQHAFQRR</sequence>
<dbReference type="Gene3D" id="3.10.50.40">
    <property type="match status" value="1"/>
</dbReference>
<reference evidence="9 10" key="1">
    <citation type="journal article" date="2022" name="IScience">
        <title>An ultrasensitive nanofiber-based assay for enzymatic hydrolysis and deep-sea microbial degradation of cellulose.</title>
        <authorList>
            <person name="Tsudome M."/>
            <person name="Tachioka M."/>
            <person name="Miyazaki M."/>
            <person name="Uchimura K."/>
            <person name="Tsuda M."/>
            <person name="Takaki Y."/>
            <person name="Deguchi S."/>
        </authorList>
    </citation>
    <scope>NUCLEOTIDE SEQUENCE [LARGE SCALE GENOMIC DNA]</scope>
    <source>
        <strain evidence="9 10">GE09</strain>
    </source>
</reference>
<feature type="chain" id="PRO_5042813751" description="Peptidyl-prolyl cis-trans isomerase" evidence="7">
    <location>
        <begin position="27"/>
        <end position="181"/>
    </location>
</feature>
<feature type="domain" description="PPIase FKBP-type" evidence="8">
    <location>
        <begin position="85"/>
        <end position="172"/>
    </location>
</feature>
<keyword evidence="7" id="KW-0732">Signal</keyword>
<keyword evidence="10" id="KW-1185">Reference proteome</keyword>
<evidence type="ECO:0000256" key="7">
    <source>
        <dbReference type="SAM" id="SignalP"/>
    </source>
</evidence>
<feature type="signal peptide" evidence="7">
    <location>
        <begin position="1"/>
        <end position="26"/>
    </location>
</feature>
<evidence type="ECO:0000256" key="5">
    <source>
        <dbReference type="PROSITE-ProRule" id="PRU00277"/>
    </source>
</evidence>
<comment type="similarity">
    <text evidence="2 6">Belongs to the FKBP-type PPIase family.</text>
</comment>
<evidence type="ECO:0000256" key="1">
    <source>
        <dbReference type="ARBA" id="ARBA00000971"/>
    </source>
</evidence>
<evidence type="ECO:0000259" key="8">
    <source>
        <dbReference type="PROSITE" id="PS50059"/>
    </source>
</evidence>
<evidence type="ECO:0000313" key="9">
    <source>
        <dbReference type="EMBL" id="BCD97146.1"/>
    </source>
</evidence>
<evidence type="ECO:0000256" key="2">
    <source>
        <dbReference type="ARBA" id="ARBA00006577"/>
    </source>
</evidence>
<dbReference type="Pfam" id="PF00254">
    <property type="entry name" value="FKBP_C"/>
    <property type="match status" value="1"/>
</dbReference>
<dbReference type="PROSITE" id="PS51257">
    <property type="entry name" value="PROKAR_LIPOPROTEIN"/>
    <property type="match status" value="1"/>
</dbReference>
<keyword evidence="3 5" id="KW-0697">Rotamase</keyword>
<evidence type="ECO:0000256" key="6">
    <source>
        <dbReference type="RuleBase" id="RU003915"/>
    </source>
</evidence>
<dbReference type="InterPro" id="IPR001179">
    <property type="entry name" value="PPIase_FKBP_dom"/>
</dbReference>
<dbReference type="InterPro" id="IPR046357">
    <property type="entry name" value="PPIase_dom_sf"/>
</dbReference>